<organism evidence="8 9">
    <name type="scientific">Penicillium nalgiovense</name>
    <dbReference type="NCBI Taxonomy" id="60175"/>
    <lineage>
        <taxon>Eukaryota</taxon>
        <taxon>Fungi</taxon>
        <taxon>Dikarya</taxon>
        <taxon>Ascomycota</taxon>
        <taxon>Pezizomycotina</taxon>
        <taxon>Eurotiomycetes</taxon>
        <taxon>Eurotiomycetidae</taxon>
        <taxon>Eurotiales</taxon>
        <taxon>Aspergillaceae</taxon>
        <taxon>Penicillium</taxon>
    </lineage>
</organism>
<dbReference type="GO" id="GO:0008270">
    <property type="term" value="F:zinc ion binding"/>
    <property type="evidence" value="ECO:0007669"/>
    <property type="project" value="InterPro"/>
</dbReference>
<evidence type="ECO:0000313" key="8">
    <source>
        <dbReference type="EMBL" id="CAG8069136.1"/>
    </source>
</evidence>
<comment type="caution">
    <text evidence="8">The sequence shown here is derived from an EMBL/GenBank/DDBJ whole genome shotgun (WGS) entry which is preliminary data.</text>
</comment>
<name>A0A9W4MQE0_PENNA</name>
<dbReference type="CDD" id="cd12148">
    <property type="entry name" value="fungal_TF_MHR"/>
    <property type="match status" value="1"/>
</dbReference>
<evidence type="ECO:0000256" key="4">
    <source>
        <dbReference type="ARBA" id="ARBA00023163"/>
    </source>
</evidence>
<dbReference type="GO" id="GO:0000981">
    <property type="term" value="F:DNA-binding transcription factor activity, RNA polymerase II-specific"/>
    <property type="evidence" value="ECO:0007669"/>
    <property type="project" value="InterPro"/>
</dbReference>
<evidence type="ECO:0000259" key="7">
    <source>
        <dbReference type="PROSITE" id="PS50048"/>
    </source>
</evidence>
<evidence type="ECO:0000256" key="3">
    <source>
        <dbReference type="ARBA" id="ARBA00023125"/>
    </source>
</evidence>
<accession>A0A9W4MQE0</accession>
<feature type="region of interest" description="Disordered" evidence="6">
    <location>
        <begin position="99"/>
        <end position="132"/>
    </location>
</feature>
<proteinExistence type="predicted"/>
<sequence>MSTDIGLETSTLVRNWSNPCIGISMEQGTSPLQKPLRTSRACDRCRRQKLKCDSSRPCVLCTRAGHKCETSQRTARRSHRQNPKGRNLHVNSRIHKAIAPATHKSSNFTHDTEGSEISYASECSPKEPQSGANASAIDFARRVFNEEEAGRTLTGASIPGDTGDPTLDNSLWHLTEVELPPEAVMLALIDVYFDRMQWFILLFHEPSFRQTARRIISQSSWRRQDLSPTMAVLAVAMIGLNSALPDQRWHGHKLLREHAVDGQKLIHGLINEIRRNLLDISIDCRIEAVQVCFLVSSYYVYHSSPSIAWTASGMAVRSAYALHLYTKSARCESPVVDEIRSRCWNHAIVGDTFASIVYGRPSSIDTGLVALHSLRDMDDLAIDSLLLKNEWISGDGMPTTTAGFFAMKYEIYNIIRHILSRFRRLQLRKETIEEDLLATAEAAQDSEEQLIFWRKRVPRLFDFEFWSCENRLEHFQQQIEGLPQRTKYQAETIILQAATLQLTYDGALIQARRPLLEQKITGSCSPLVVDAIHESLRVATAAALRISRIPVLRFKHHFAESFASLQQFTAGVILCILPTSQPFTTAAHEAKAGIMRIIHASTALGPHNRIAKQTAQLLTELLKVTIEREMSGALRGGLETNLAKDIESGVISSVQPACIDHTGCHSPSSRDVFRDHPPMSTIHAPSHSGEPPHKPQTTHDHRRPNDRPIQVPVEPSEYPSANIFEQLDDTFGAFGELMFNLIPDDQSSAWNWGRTVP</sequence>
<dbReference type="SMART" id="SM00066">
    <property type="entry name" value="GAL4"/>
    <property type="match status" value="1"/>
</dbReference>
<keyword evidence="1" id="KW-0479">Metal-binding</keyword>
<keyword evidence="2" id="KW-0805">Transcription regulation</keyword>
<evidence type="ECO:0000256" key="5">
    <source>
        <dbReference type="ARBA" id="ARBA00023242"/>
    </source>
</evidence>
<dbReference type="SMART" id="SM00906">
    <property type="entry name" value="Fungal_trans"/>
    <property type="match status" value="1"/>
</dbReference>
<feature type="region of interest" description="Disordered" evidence="6">
    <location>
        <begin position="70"/>
        <end position="89"/>
    </location>
</feature>
<evidence type="ECO:0000256" key="2">
    <source>
        <dbReference type="ARBA" id="ARBA00023015"/>
    </source>
</evidence>
<dbReference type="Pfam" id="PF04082">
    <property type="entry name" value="Fungal_trans"/>
    <property type="match status" value="1"/>
</dbReference>
<evidence type="ECO:0000313" key="9">
    <source>
        <dbReference type="Proteomes" id="UP001153461"/>
    </source>
</evidence>
<protein>
    <recommendedName>
        <fullName evidence="7">Zn(2)-C6 fungal-type domain-containing protein</fullName>
    </recommendedName>
</protein>
<dbReference type="GO" id="GO:0006351">
    <property type="term" value="P:DNA-templated transcription"/>
    <property type="evidence" value="ECO:0007669"/>
    <property type="project" value="InterPro"/>
</dbReference>
<dbReference type="InterPro" id="IPR007219">
    <property type="entry name" value="XnlR_reg_dom"/>
</dbReference>
<dbReference type="GO" id="GO:0003677">
    <property type="term" value="F:DNA binding"/>
    <property type="evidence" value="ECO:0007669"/>
    <property type="project" value="UniProtKB-KW"/>
</dbReference>
<dbReference type="OrthoDB" id="674604at2759"/>
<evidence type="ECO:0000256" key="6">
    <source>
        <dbReference type="SAM" id="MobiDB-lite"/>
    </source>
</evidence>
<feature type="compositionally biased region" description="Basic residues" evidence="6">
    <location>
        <begin position="74"/>
        <end position="89"/>
    </location>
</feature>
<dbReference type="PANTHER" id="PTHR46910">
    <property type="entry name" value="TRANSCRIPTION FACTOR PDR1"/>
    <property type="match status" value="1"/>
</dbReference>
<dbReference type="PROSITE" id="PS50048">
    <property type="entry name" value="ZN2_CY6_FUNGAL_2"/>
    <property type="match status" value="1"/>
</dbReference>
<dbReference type="PROSITE" id="PS00463">
    <property type="entry name" value="ZN2_CY6_FUNGAL_1"/>
    <property type="match status" value="1"/>
</dbReference>
<feature type="compositionally biased region" description="Basic and acidic residues" evidence="6">
    <location>
        <begin position="690"/>
        <end position="706"/>
    </location>
</feature>
<dbReference type="PANTHER" id="PTHR46910:SF17">
    <property type="entry name" value="SCFA-RELATED"/>
    <property type="match status" value="1"/>
</dbReference>
<keyword evidence="4" id="KW-0804">Transcription</keyword>
<keyword evidence="5" id="KW-0539">Nucleus</keyword>
<reference evidence="8" key="1">
    <citation type="submission" date="2021-07" db="EMBL/GenBank/DDBJ databases">
        <authorList>
            <person name="Branca A.L. A."/>
        </authorList>
    </citation>
    <scope>NUCLEOTIDE SEQUENCE</scope>
</reference>
<dbReference type="Gene3D" id="4.10.240.10">
    <property type="entry name" value="Zn(2)-C6 fungal-type DNA-binding domain"/>
    <property type="match status" value="1"/>
</dbReference>
<feature type="region of interest" description="Disordered" evidence="6">
    <location>
        <begin position="665"/>
        <end position="715"/>
    </location>
</feature>
<dbReference type="InterPro" id="IPR036864">
    <property type="entry name" value="Zn2-C6_fun-type_DNA-bd_sf"/>
</dbReference>
<feature type="domain" description="Zn(2)-C6 fungal-type" evidence="7">
    <location>
        <begin position="41"/>
        <end position="70"/>
    </location>
</feature>
<gene>
    <name evidence="8" type="ORF">PNAL_LOCUS3802</name>
</gene>
<dbReference type="SUPFAM" id="SSF57701">
    <property type="entry name" value="Zn2/Cys6 DNA-binding domain"/>
    <property type="match status" value="1"/>
</dbReference>
<dbReference type="EMBL" id="CAJVNV010000133">
    <property type="protein sequence ID" value="CAG8069136.1"/>
    <property type="molecule type" value="Genomic_DNA"/>
</dbReference>
<keyword evidence="3" id="KW-0238">DNA-binding</keyword>
<dbReference type="Pfam" id="PF00172">
    <property type="entry name" value="Zn_clus"/>
    <property type="match status" value="1"/>
</dbReference>
<dbReference type="InterPro" id="IPR050987">
    <property type="entry name" value="AtrR-like"/>
</dbReference>
<evidence type="ECO:0000256" key="1">
    <source>
        <dbReference type="ARBA" id="ARBA00022723"/>
    </source>
</evidence>
<dbReference type="AlphaFoldDB" id="A0A9W4MQE0"/>
<dbReference type="Proteomes" id="UP001153461">
    <property type="component" value="Unassembled WGS sequence"/>
</dbReference>
<dbReference type="CDD" id="cd00067">
    <property type="entry name" value="GAL4"/>
    <property type="match status" value="1"/>
</dbReference>
<dbReference type="InterPro" id="IPR001138">
    <property type="entry name" value="Zn2Cys6_DnaBD"/>
</dbReference>